<sequence>MTSVRAHDPMPQRAGVHGRQEAPPLARQSGRGLVLSNGGRSPPRCIIANDTKVRHRTRLAFLDAGSACFGAAASGAVIKLESSSPVCCRWRAQRHEACRQSSCAPAPIQQTPVACSGTPTLLGSGMASAHEEKPHFSQEVSSVGTPWRNKHHRHPSSDATLTGPMHAYIEIRRCTSSQQLCFPKLVASPQCALTPLAHRARAAVFPAAASRAGVVVVLLLGCCSLFQRGASLARARVVQTPDPGRVTLYHIPPQRASPLGLRAAPSEDRRSEGDNGAASLPPSFPPHRRRQLNKTVPVLCEPPHFKPPVSFLCISPYPRPPSPSSSSSRAAAGGPSPRKKAAQASQPTAAVDGKLVIDGTRDACTELELELEGAKATAPSLPSAALQTHTIRKERIRSPPSITTSALVLSCPVLSCHHHHHSTPIFSFLPPASKERGLYPPVHPILAVGGVPTPHSLSHRRRLAEATAAGGGGGGRRRNGGCHQGSSRPRTLGIPSFFSSRSTSSPRCRTSSAPSFDGYAPRRTDRTPAHRSPPHLISRPSICFAAYELRRPHLFIDDQRLELHWLSPPRKAYFHFGQTAYSRSCSPGTAHGSQVRVDSYQLTGPTHHLTHAHLGEIYTNRHHLTPHATGSLSLMCVPVGIVAKALILVGFCLSPAYAATC</sequence>
<accession>A0ABR0BQM3</accession>
<evidence type="ECO:0000256" key="1">
    <source>
        <dbReference type="SAM" id="MobiDB-lite"/>
    </source>
</evidence>
<feature type="compositionally biased region" description="Low complexity" evidence="1">
    <location>
        <begin position="324"/>
        <end position="336"/>
    </location>
</feature>
<protein>
    <submittedName>
        <fullName evidence="2">Uncharacterized protein</fullName>
    </submittedName>
</protein>
<organism evidence="2 3">
    <name type="scientific">Purpureocillium lilacinum</name>
    <name type="common">Paecilomyces lilacinus</name>
    <dbReference type="NCBI Taxonomy" id="33203"/>
    <lineage>
        <taxon>Eukaryota</taxon>
        <taxon>Fungi</taxon>
        <taxon>Dikarya</taxon>
        <taxon>Ascomycota</taxon>
        <taxon>Pezizomycotina</taxon>
        <taxon>Sordariomycetes</taxon>
        <taxon>Hypocreomycetidae</taxon>
        <taxon>Hypocreales</taxon>
        <taxon>Ophiocordycipitaceae</taxon>
        <taxon>Purpureocillium</taxon>
    </lineage>
</organism>
<name>A0ABR0BQM3_PURLI</name>
<proteinExistence type="predicted"/>
<feature type="region of interest" description="Disordered" evidence="1">
    <location>
        <begin position="466"/>
        <end position="534"/>
    </location>
</feature>
<feature type="compositionally biased region" description="Low complexity" evidence="1">
    <location>
        <begin position="495"/>
        <end position="515"/>
    </location>
</feature>
<dbReference type="EMBL" id="JAWRVI010000043">
    <property type="protein sequence ID" value="KAK4086194.1"/>
    <property type="molecule type" value="Genomic_DNA"/>
</dbReference>
<dbReference type="Proteomes" id="UP001287286">
    <property type="component" value="Unassembled WGS sequence"/>
</dbReference>
<gene>
    <name evidence="2" type="ORF">Purlil1_9506</name>
</gene>
<feature type="region of interest" description="Disordered" evidence="1">
    <location>
        <begin position="322"/>
        <end position="349"/>
    </location>
</feature>
<evidence type="ECO:0000313" key="3">
    <source>
        <dbReference type="Proteomes" id="UP001287286"/>
    </source>
</evidence>
<feature type="compositionally biased region" description="Basic and acidic residues" evidence="1">
    <location>
        <begin position="1"/>
        <end position="10"/>
    </location>
</feature>
<reference evidence="2 3" key="1">
    <citation type="journal article" date="2024" name="Microbiol. Resour. Announc.">
        <title>Genome annotations for the ascomycete fungi Trichoderma harzianum, Trichoderma aggressivum, and Purpureocillium lilacinum.</title>
        <authorList>
            <person name="Beijen E.P.W."/>
            <person name="Ohm R.A."/>
        </authorList>
    </citation>
    <scope>NUCLEOTIDE SEQUENCE [LARGE SCALE GENOMIC DNA]</scope>
    <source>
        <strain evidence="2 3">CBS 150709</strain>
    </source>
</reference>
<comment type="caution">
    <text evidence="2">The sequence shown here is derived from an EMBL/GenBank/DDBJ whole genome shotgun (WGS) entry which is preliminary data.</text>
</comment>
<feature type="region of interest" description="Disordered" evidence="1">
    <location>
        <begin position="244"/>
        <end position="290"/>
    </location>
</feature>
<feature type="region of interest" description="Disordered" evidence="1">
    <location>
        <begin position="1"/>
        <end position="38"/>
    </location>
</feature>
<evidence type="ECO:0000313" key="2">
    <source>
        <dbReference type="EMBL" id="KAK4086194.1"/>
    </source>
</evidence>
<keyword evidence="3" id="KW-1185">Reference proteome</keyword>